<evidence type="ECO:0000313" key="1">
    <source>
        <dbReference type="EMBL" id="KAE9971101.1"/>
    </source>
</evidence>
<evidence type="ECO:0008006" key="3">
    <source>
        <dbReference type="Google" id="ProtNLM"/>
    </source>
</evidence>
<dbReference type="GO" id="GO:0005085">
    <property type="term" value="F:guanyl-nucleotide exchange factor activity"/>
    <property type="evidence" value="ECO:0007669"/>
    <property type="project" value="InterPro"/>
</dbReference>
<dbReference type="Proteomes" id="UP000433883">
    <property type="component" value="Unassembled WGS sequence"/>
</dbReference>
<reference evidence="1 2" key="1">
    <citation type="submission" date="2019-11" db="EMBL/GenBank/DDBJ databases">
        <title>Venturia inaequalis Genome Resource.</title>
        <authorList>
            <person name="Lichtner F.J."/>
        </authorList>
    </citation>
    <scope>NUCLEOTIDE SEQUENCE [LARGE SCALE GENOMIC DNA]</scope>
    <source>
        <strain evidence="1">Bline_iso_100314</strain>
    </source>
</reference>
<organism evidence="1 2">
    <name type="scientific">Venturia inaequalis</name>
    <name type="common">Apple scab fungus</name>
    <dbReference type="NCBI Taxonomy" id="5025"/>
    <lineage>
        <taxon>Eukaryota</taxon>
        <taxon>Fungi</taxon>
        <taxon>Dikarya</taxon>
        <taxon>Ascomycota</taxon>
        <taxon>Pezizomycotina</taxon>
        <taxon>Dothideomycetes</taxon>
        <taxon>Pleosporomycetidae</taxon>
        <taxon>Venturiales</taxon>
        <taxon>Venturiaceae</taxon>
        <taxon>Venturia</taxon>
    </lineage>
</organism>
<dbReference type="InterPro" id="IPR016024">
    <property type="entry name" value="ARM-type_fold"/>
</dbReference>
<proteinExistence type="predicted"/>
<dbReference type="SUPFAM" id="SSF48371">
    <property type="entry name" value="ARM repeat"/>
    <property type="match status" value="1"/>
</dbReference>
<dbReference type="InterPro" id="IPR040144">
    <property type="entry name" value="RAP1GDS1"/>
</dbReference>
<comment type="caution">
    <text evidence="1">The sequence shown here is derived from an EMBL/GenBank/DDBJ whole genome shotgun (WGS) entry which is preliminary data.</text>
</comment>
<dbReference type="PANTHER" id="PTHR10957">
    <property type="entry name" value="RAP1 GTPASE-GDP DISSOCIATION STIMULATOR 1"/>
    <property type="match status" value="1"/>
</dbReference>
<name>A0A8H3UI86_VENIN</name>
<protein>
    <recommendedName>
        <fullName evidence="3">ARM repeat-containing protein</fullName>
    </recommendedName>
</protein>
<evidence type="ECO:0000313" key="2">
    <source>
        <dbReference type="Proteomes" id="UP000433883"/>
    </source>
</evidence>
<dbReference type="Gene3D" id="1.25.10.10">
    <property type="entry name" value="Leucine-rich Repeat Variant"/>
    <property type="match status" value="2"/>
</dbReference>
<accession>A0A8H3UI86</accession>
<dbReference type="AlphaFoldDB" id="A0A8H3UI86"/>
<sequence>MASNAPEDMDILLEDCKNVATIQGLADASRDEKWRPSLRVAGARLDLLSLLQTPLGQDAKFVRQMLRLTGNLCIDDVPSKEYASRYLGEITRCLKTMPDNFDVAAGTIANIFTDNPEAPMELAVQLGVPDVLAKGLVVEHLLDIDSPITEAIVFVLANAIATFYKSTTEPVSASFINSMLLMPILFWDHELQDDIVAVVAILLENDMVQMQIANSHADLLVKSNSNGSWDKSSLVLFIKLYGKIAEGKFDSSTPRNSTKGGIVHEITTSPTPAETESASIETQQILHALQNIAGGIASHMKYHDHETGMKIDPVLQYFTTFTREDCILAKSNETCLAFVYLGNLARTKEVCIALVQNFDFHERAISVIHSISGDEVAEMRYLAVGYLCNLANAAEEHKAIISRSKVIPKLIAHAPPQRLGDGLRLLRAVVKNSPQQCRVLLSPTQDSADYLVKMRDLEEQLSTTTPSNTIEIARLIVAILRTLQKDNEGVTADTFMTLAFTNCLLSLTEQGVQSPIAPEGLLGFGLIAQTPTGAELVKTSLNLPGNLARFLKAVGEGTDNVAKENLENALVVLSKLDGGGGAEEASRKILARLENKKG</sequence>
<dbReference type="EMBL" id="WNWQ01000304">
    <property type="protein sequence ID" value="KAE9971101.1"/>
    <property type="molecule type" value="Genomic_DNA"/>
</dbReference>
<dbReference type="InterPro" id="IPR011989">
    <property type="entry name" value="ARM-like"/>
</dbReference>
<gene>
    <name evidence="1" type="ORF">BLS_004614</name>
</gene>